<evidence type="ECO:0000256" key="2">
    <source>
        <dbReference type="ARBA" id="ARBA00022729"/>
    </source>
</evidence>
<organism evidence="5 6">
    <name type="scientific">Streptomonospora litoralis</name>
    <dbReference type="NCBI Taxonomy" id="2498135"/>
    <lineage>
        <taxon>Bacteria</taxon>
        <taxon>Bacillati</taxon>
        <taxon>Actinomycetota</taxon>
        <taxon>Actinomycetes</taxon>
        <taxon>Streptosporangiales</taxon>
        <taxon>Nocardiopsidaceae</taxon>
        <taxon>Streptomonospora</taxon>
    </lineage>
</organism>
<dbReference type="PANTHER" id="PTHR47235:SF1">
    <property type="entry name" value="BLR6548 PROTEIN"/>
    <property type="match status" value="1"/>
</dbReference>
<evidence type="ECO:0000313" key="6">
    <source>
        <dbReference type="Proteomes" id="UP000292235"/>
    </source>
</evidence>
<dbReference type="KEGG" id="strr:EKD16_13580"/>
<sequence length="440" mass="47101" precursor="true">MRSRIAPAAGLMAAVLLATSCGGAGEVRDDAAADLDVSTGVTEDSIKIGSHQPLTGPAAPGYSQISIGAGAVFDYVNENGGVHGREIDYVVKDDAYDPARTIEVTRDLVHNEEIFAMLGGLGTPTHSKVVDFLDEEGVPDLFVSSGALMWNQPDKYPLTFGYQVDYTKEAKIQGKYIAENMPDAKVGYLHQNDDVGTDSEAGLEQYVAEQRVAVESYDPGNTDISPQIASLEEAGADVVVCSCIPAFTALSILESQRIGYEPQFVVSTIGADTATLTGLLSEFAAQAGNEDVPVEQLLDGMIYTGYLPAITRQDDPWIQLYSRIYEEYADSDRPMTNTTVYGMVQATQMARALMSAGEDLTRQSLLDAVHTQDWAGPGYVPFASTEDDHGGYAGAQVLRFRAGEAPETLQEAMVTDSAGGEVTAAEVERPAPEDITFYGE</sequence>
<keyword evidence="2 3" id="KW-0732">Signal</keyword>
<accession>A0A4P6Q1N4</accession>
<evidence type="ECO:0000256" key="3">
    <source>
        <dbReference type="SAM" id="SignalP"/>
    </source>
</evidence>
<dbReference type="Pfam" id="PF13458">
    <property type="entry name" value="Peripla_BP_6"/>
    <property type="match status" value="1"/>
</dbReference>
<dbReference type="EMBL" id="CP036455">
    <property type="protein sequence ID" value="QBI54498.1"/>
    <property type="molecule type" value="Genomic_DNA"/>
</dbReference>
<dbReference type="PROSITE" id="PS51257">
    <property type="entry name" value="PROKAR_LIPOPROTEIN"/>
    <property type="match status" value="1"/>
</dbReference>
<reference evidence="5 6" key="1">
    <citation type="submission" date="2019-02" db="EMBL/GenBank/DDBJ databases">
        <authorList>
            <person name="Khodamoradi S."/>
            <person name="Hahnke R.L."/>
            <person name="Kaempfer P."/>
            <person name="Schumann P."/>
            <person name="Rohde M."/>
            <person name="Steinert M."/>
            <person name="Luzhetskyy A."/>
            <person name="Wink J."/>
            <person name="Ruckert C."/>
        </authorList>
    </citation>
    <scope>NUCLEOTIDE SEQUENCE [LARGE SCALE GENOMIC DNA]</scope>
    <source>
        <strain evidence="5 6">M2</strain>
    </source>
</reference>
<dbReference type="SUPFAM" id="SSF53822">
    <property type="entry name" value="Periplasmic binding protein-like I"/>
    <property type="match status" value="1"/>
</dbReference>
<dbReference type="RefSeq" id="WP_131098666.1">
    <property type="nucleotide sequence ID" value="NZ_CP036455.1"/>
</dbReference>
<keyword evidence="6" id="KW-1185">Reference proteome</keyword>
<evidence type="ECO:0000313" key="5">
    <source>
        <dbReference type="EMBL" id="QBI54498.1"/>
    </source>
</evidence>
<dbReference type="Proteomes" id="UP000292235">
    <property type="component" value="Chromosome"/>
</dbReference>
<dbReference type="PANTHER" id="PTHR47235">
    <property type="entry name" value="BLR6548 PROTEIN"/>
    <property type="match status" value="1"/>
</dbReference>
<evidence type="ECO:0000256" key="1">
    <source>
        <dbReference type="ARBA" id="ARBA00010062"/>
    </source>
</evidence>
<dbReference type="Gene3D" id="3.40.50.2300">
    <property type="match status" value="2"/>
</dbReference>
<feature type="signal peptide" evidence="3">
    <location>
        <begin position="1"/>
        <end position="24"/>
    </location>
</feature>
<comment type="similarity">
    <text evidence="1">Belongs to the leucine-binding protein family.</text>
</comment>
<gene>
    <name evidence="5" type="primary">braC2</name>
    <name evidence="5" type="ORF">EKD16_13580</name>
</gene>
<dbReference type="InterPro" id="IPR028082">
    <property type="entry name" value="Peripla_BP_I"/>
</dbReference>
<feature type="domain" description="Leucine-binding protein" evidence="4">
    <location>
        <begin position="45"/>
        <end position="401"/>
    </location>
</feature>
<evidence type="ECO:0000259" key="4">
    <source>
        <dbReference type="Pfam" id="PF13458"/>
    </source>
</evidence>
<dbReference type="CDD" id="cd06343">
    <property type="entry name" value="PBP1_ABC_ligand_binding-like"/>
    <property type="match status" value="1"/>
</dbReference>
<dbReference type="InterPro" id="IPR028081">
    <property type="entry name" value="Leu-bd"/>
</dbReference>
<dbReference type="OrthoDB" id="26870at2"/>
<name>A0A4P6Q1N4_9ACTN</name>
<feature type="chain" id="PRO_5020497809" evidence="3">
    <location>
        <begin position="25"/>
        <end position="440"/>
    </location>
</feature>
<dbReference type="AlphaFoldDB" id="A0A4P6Q1N4"/>
<protein>
    <submittedName>
        <fullName evidence="5">Leucine-, isoleucine-, valine-, threonine-, and alanine-binding protein</fullName>
    </submittedName>
</protein>
<proteinExistence type="inferred from homology"/>